<name>A0A1H0G974_9RHOB</name>
<evidence type="ECO:0000313" key="3">
    <source>
        <dbReference type="EMBL" id="SHJ86195.1"/>
    </source>
</evidence>
<dbReference type="Proteomes" id="UP000324252">
    <property type="component" value="Unassembled WGS sequence"/>
</dbReference>
<dbReference type="PANTHER" id="PTHR34504">
    <property type="entry name" value="ANTITOXIN HICB"/>
    <property type="match status" value="1"/>
</dbReference>
<evidence type="ECO:0000313" key="4">
    <source>
        <dbReference type="Proteomes" id="UP000324252"/>
    </source>
</evidence>
<organism evidence="3 4">
    <name type="scientific">Lutimaribacter pacificus</name>
    <dbReference type="NCBI Taxonomy" id="391948"/>
    <lineage>
        <taxon>Bacteria</taxon>
        <taxon>Pseudomonadati</taxon>
        <taxon>Pseudomonadota</taxon>
        <taxon>Alphaproteobacteria</taxon>
        <taxon>Rhodobacterales</taxon>
        <taxon>Roseobacteraceae</taxon>
        <taxon>Lutimaribacter</taxon>
    </lineage>
</organism>
<dbReference type="Gene3D" id="3.30.160.250">
    <property type="match status" value="1"/>
</dbReference>
<dbReference type="RefSeq" id="WP_149787826.1">
    <property type="nucleotide sequence ID" value="NZ_FNIO01000003.1"/>
</dbReference>
<feature type="coiled-coil region" evidence="1">
    <location>
        <begin position="89"/>
        <end position="116"/>
    </location>
</feature>
<proteinExistence type="predicted"/>
<dbReference type="AlphaFoldDB" id="A0A1H0G974"/>
<dbReference type="OrthoDB" id="9807959at2"/>
<gene>
    <name evidence="3" type="ORF">SAMN05444142_102146</name>
</gene>
<dbReference type="InterPro" id="IPR051404">
    <property type="entry name" value="TA_system_antitoxin"/>
</dbReference>
<sequence length="135" mass="14548">MDEYLVVVVPLSDEDGGGYLGIAPDLQGCMSDGETREDAVRNVEAAIAEWINAQKKRGVAIPKPGAAGERANERQKSLLKALKALTDYVDHADGRIRDLERALEEAIRRVPDWEASLPLFLAAGGSAHSVTTGQH</sequence>
<evidence type="ECO:0000256" key="1">
    <source>
        <dbReference type="SAM" id="Coils"/>
    </source>
</evidence>
<accession>A0A1H0G974</accession>
<dbReference type="InterPro" id="IPR031807">
    <property type="entry name" value="HicB-like"/>
</dbReference>
<protein>
    <submittedName>
        <fullName evidence="3">Predicted nuclease of the RNAse H fold, HicB family</fullName>
    </submittedName>
</protein>
<reference evidence="3 4" key="1">
    <citation type="submission" date="2016-11" db="EMBL/GenBank/DDBJ databases">
        <authorList>
            <person name="Varghese N."/>
            <person name="Submissions S."/>
        </authorList>
    </citation>
    <scope>NUCLEOTIDE SEQUENCE [LARGE SCALE GENOMIC DNA]</scope>
    <source>
        <strain evidence="3 4">DSM 29620</strain>
    </source>
</reference>
<dbReference type="EMBL" id="FQZZ01000002">
    <property type="protein sequence ID" value="SHJ86195.1"/>
    <property type="molecule type" value="Genomic_DNA"/>
</dbReference>
<dbReference type="SUPFAM" id="SSF143100">
    <property type="entry name" value="TTHA1013/TTHA0281-like"/>
    <property type="match status" value="1"/>
</dbReference>
<feature type="domain" description="HicB-like antitoxin of toxin-antitoxin system" evidence="2">
    <location>
        <begin position="14"/>
        <end position="69"/>
    </location>
</feature>
<dbReference type="InterPro" id="IPR035069">
    <property type="entry name" value="TTHA1013/TTHA0281-like"/>
</dbReference>
<keyword evidence="4" id="KW-1185">Reference proteome</keyword>
<evidence type="ECO:0000259" key="2">
    <source>
        <dbReference type="Pfam" id="PF15919"/>
    </source>
</evidence>
<keyword evidence="1" id="KW-0175">Coiled coil</keyword>
<dbReference type="Pfam" id="PF15919">
    <property type="entry name" value="HicB_lk_antitox"/>
    <property type="match status" value="1"/>
</dbReference>
<dbReference type="PANTHER" id="PTHR34504:SF2">
    <property type="entry name" value="UPF0150 PROTEIN SSL0259"/>
    <property type="match status" value="1"/>
</dbReference>